<evidence type="ECO:0000313" key="8">
    <source>
        <dbReference type="EMBL" id="KKR00095.1"/>
    </source>
</evidence>
<feature type="binding site" evidence="6">
    <location>
        <position position="333"/>
    </location>
    <ligand>
        <name>Fe cation</name>
        <dbReference type="ChEBI" id="CHEBI:24875"/>
    </ligand>
</feature>
<evidence type="ECO:0000256" key="2">
    <source>
        <dbReference type="ARBA" id="ARBA00022694"/>
    </source>
</evidence>
<evidence type="ECO:0000256" key="4">
    <source>
        <dbReference type="ARBA" id="ARBA00023315"/>
    </source>
</evidence>
<feature type="binding site" evidence="6">
    <location>
        <position position="194"/>
    </location>
    <ligand>
        <name>substrate</name>
    </ligand>
</feature>
<keyword evidence="3 6" id="KW-0479">Metal-binding</keyword>
<comment type="caution">
    <text evidence="8">The sequence shown here is derived from an EMBL/GenBank/DDBJ whole genome shotgun (WGS) entry which is preliminary data.</text>
</comment>
<sequence length="371" mass="41130">MKILAIDTSCDETAAAVTEGTKVLSNIIWSQASLHAKFGGIYPSLAKRQHEERIDFVIEKALKSAFPKITNHQSLITNHITAIAVTIGPGLAIALEVGIKKAKELAKKYNKPLIAVNHVEGHTLSVLARSRNSKFQITNYKFPALAFVASGGTTQLILVKEVGVYEIIAQTSDDALGEALDKAARMLGLGYPGGAILEKMARLAKAPAERAHLHDVSSRQAHYNLPVPMIGQENKFKFSYSGLKTAFYKLIELTKKKGLGKQQIYDLAASFQDKAFQHVERMIKKTIEEYPVKEFWFGGGVSANIELRKRIRNICKNQGITMRLPYSKKLCTDNAAMIGVVAYFKAQRKEFVKDFEKIERVPRAKIIDASP</sequence>
<keyword evidence="8" id="KW-0645">Protease</keyword>
<dbReference type="InterPro" id="IPR000905">
    <property type="entry name" value="Gcp-like_dom"/>
</dbReference>
<dbReference type="PANTHER" id="PTHR11735:SF6">
    <property type="entry name" value="TRNA N6-ADENOSINE THREONYLCARBAMOYLTRANSFERASE, MITOCHONDRIAL"/>
    <property type="match status" value="1"/>
</dbReference>
<dbReference type="Gene3D" id="3.30.420.40">
    <property type="match status" value="2"/>
</dbReference>
<dbReference type="InterPro" id="IPR022450">
    <property type="entry name" value="TsaD"/>
</dbReference>
<dbReference type="PATRIC" id="fig|1618574.4.peg.1309"/>
<protein>
    <recommendedName>
        <fullName evidence="6">tRNA N6-adenosine threonylcarbamoyltransferase</fullName>
        <ecNumber evidence="6">2.3.1.234</ecNumber>
    </recommendedName>
    <alternativeName>
        <fullName evidence="6">N6-L-threonylcarbamoyladenine synthase</fullName>
        <shortName evidence="6">t(6)A synthase</shortName>
    </alternativeName>
    <alternativeName>
        <fullName evidence="6">t(6)A37 threonylcarbamoyladenosine biosynthesis protein TsaD</fullName>
    </alternativeName>
    <alternativeName>
        <fullName evidence="6">tRNA threonylcarbamoyladenosine biosynthesis protein TsaD</fullName>
    </alternativeName>
</protein>
<reference evidence="8 9" key="1">
    <citation type="journal article" date="2015" name="Nature">
        <title>rRNA introns, odd ribosomes, and small enigmatic genomes across a large radiation of phyla.</title>
        <authorList>
            <person name="Brown C.T."/>
            <person name="Hug L.A."/>
            <person name="Thomas B.C."/>
            <person name="Sharon I."/>
            <person name="Castelle C.J."/>
            <person name="Singh A."/>
            <person name="Wilkins M.J."/>
            <person name="Williams K.H."/>
            <person name="Banfield J.F."/>
        </authorList>
    </citation>
    <scope>NUCLEOTIDE SEQUENCE [LARGE SCALE GENOMIC DNA]</scope>
</reference>
<dbReference type="NCBIfam" id="TIGR00329">
    <property type="entry name" value="gcp_kae1"/>
    <property type="match status" value="1"/>
</dbReference>
<dbReference type="GO" id="GO:0002949">
    <property type="term" value="P:tRNA threonylcarbamoyladenosine modification"/>
    <property type="evidence" value="ECO:0007669"/>
    <property type="project" value="UniProtKB-UniRule"/>
</dbReference>
<keyword evidence="4 6" id="KW-0012">Acyltransferase</keyword>
<dbReference type="HAMAP" id="MF_01445">
    <property type="entry name" value="TsaD"/>
    <property type="match status" value="1"/>
</dbReference>
<proteinExistence type="inferred from homology"/>
<gene>
    <name evidence="6" type="primary">tsaD</name>
    <name evidence="8" type="ORF">UT24_C0017G0021</name>
</gene>
<evidence type="ECO:0000313" key="9">
    <source>
        <dbReference type="Proteomes" id="UP000033881"/>
    </source>
</evidence>
<comment type="function">
    <text evidence="6">Required for the formation of a threonylcarbamoyl group on adenosine at position 37 (t(6)A37) in tRNAs that read codons beginning with adenine. Is involved in the transfer of the threonylcarbamoyl moiety of threonylcarbamoyl-AMP (TC-AMP) to the N6 group of A37, together with TsaE and TsaB. TsaD likely plays a direct catalytic role in this reaction.</text>
</comment>
<evidence type="ECO:0000256" key="1">
    <source>
        <dbReference type="ARBA" id="ARBA00022679"/>
    </source>
</evidence>
<dbReference type="GO" id="GO:0008233">
    <property type="term" value="F:peptidase activity"/>
    <property type="evidence" value="ECO:0007669"/>
    <property type="project" value="UniProtKB-KW"/>
</dbReference>
<dbReference type="GO" id="GO:0005506">
    <property type="term" value="F:iron ion binding"/>
    <property type="evidence" value="ECO:0007669"/>
    <property type="project" value="UniProtKB-UniRule"/>
</dbReference>
<dbReference type="PANTHER" id="PTHR11735">
    <property type="entry name" value="TRNA N6-ADENOSINE THREONYLCARBAMOYLTRANSFERASE"/>
    <property type="match status" value="1"/>
</dbReference>
<keyword evidence="1 6" id="KW-0808">Transferase</keyword>
<dbReference type="SUPFAM" id="SSF53067">
    <property type="entry name" value="Actin-like ATPase domain"/>
    <property type="match status" value="1"/>
</dbReference>
<dbReference type="EMBL" id="LBWB01000017">
    <property type="protein sequence ID" value="KKR00095.1"/>
    <property type="molecule type" value="Genomic_DNA"/>
</dbReference>
<dbReference type="GO" id="GO:0005737">
    <property type="term" value="C:cytoplasm"/>
    <property type="evidence" value="ECO:0007669"/>
    <property type="project" value="UniProtKB-SubCell"/>
</dbReference>
<accession>A0A0G0PPL7</accession>
<dbReference type="InterPro" id="IPR043129">
    <property type="entry name" value="ATPase_NBD"/>
</dbReference>
<evidence type="ECO:0000256" key="5">
    <source>
        <dbReference type="ARBA" id="ARBA00048117"/>
    </source>
</evidence>
<dbReference type="GO" id="GO:0061711">
    <property type="term" value="F:tRNA N(6)-L-threonylcarbamoyladenine synthase activity"/>
    <property type="evidence" value="ECO:0007669"/>
    <property type="project" value="UniProtKB-EC"/>
</dbReference>
<evidence type="ECO:0000256" key="3">
    <source>
        <dbReference type="ARBA" id="ARBA00022723"/>
    </source>
</evidence>
<comment type="subcellular location">
    <subcellularLocation>
        <location evidence="6">Cytoplasm</location>
    </subcellularLocation>
</comment>
<dbReference type="PRINTS" id="PR00789">
    <property type="entry name" value="OSIALOPTASE"/>
</dbReference>
<feature type="binding site" evidence="6">
    <location>
        <position position="181"/>
    </location>
    <ligand>
        <name>substrate</name>
    </ligand>
</feature>
<evidence type="ECO:0000259" key="7">
    <source>
        <dbReference type="Pfam" id="PF00814"/>
    </source>
</evidence>
<feature type="binding site" evidence="6">
    <location>
        <position position="122"/>
    </location>
    <ligand>
        <name>Fe cation</name>
        <dbReference type="ChEBI" id="CHEBI:24875"/>
    </ligand>
</feature>
<feature type="binding site" evidence="6">
    <location>
        <position position="118"/>
    </location>
    <ligand>
        <name>Fe cation</name>
        <dbReference type="ChEBI" id="CHEBI:24875"/>
    </ligand>
</feature>
<dbReference type="AlphaFoldDB" id="A0A0G0PPL7"/>
<dbReference type="Proteomes" id="UP000033881">
    <property type="component" value="Unassembled WGS sequence"/>
</dbReference>
<feature type="binding site" evidence="6">
    <location>
        <position position="304"/>
    </location>
    <ligand>
        <name>substrate</name>
    </ligand>
</feature>
<feature type="binding site" evidence="6">
    <location>
        <position position="198"/>
    </location>
    <ligand>
        <name>substrate</name>
    </ligand>
</feature>
<dbReference type="NCBIfam" id="TIGR03723">
    <property type="entry name" value="T6A_TsaD_YgjD"/>
    <property type="match status" value="1"/>
</dbReference>
<evidence type="ECO:0000256" key="6">
    <source>
        <dbReference type="HAMAP-Rule" id="MF_01445"/>
    </source>
</evidence>
<comment type="catalytic activity">
    <reaction evidence="5 6">
        <text>L-threonylcarbamoyladenylate + adenosine(37) in tRNA = N(6)-L-threonylcarbamoyladenosine(37) in tRNA + AMP + H(+)</text>
        <dbReference type="Rhea" id="RHEA:37059"/>
        <dbReference type="Rhea" id="RHEA-COMP:10162"/>
        <dbReference type="Rhea" id="RHEA-COMP:10163"/>
        <dbReference type="ChEBI" id="CHEBI:15378"/>
        <dbReference type="ChEBI" id="CHEBI:73682"/>
        <dbReference type="ChEBI" id="CHEBI:74411"/>
        <dbReference type="ChEBI" id="CHEBI:74418"/>
        <dbReference type="ChEBI" id="CHEBI:456215"/>
        <dbReference type="EC" id="2.3.1.234"/>
    </reaction>
</comment>
<dbReference type="EC" id="2.3.1.234" evidence="6"/>
<keyword evidence="2 6" id="KW-0819">tRNA processing</keyword>
<dbReference type="InterPro" id="IPR017861">
    <property type="entry name" value="KAE1/TsaD"/>
</dbReference>
<name>A0A0G0PPL7_9BACT</name>
<feature type="binding site" evidence="6">
    <location>
        <begin position="148"/>
        <end position="152"/>
    </location>
    <ligand>
        <name>substrate</name>
    </ligand>
</feature>
<keyword evidence="8" id="KW-0378">Hydrolase</keyword>
<dbReference type="STRING" id="1618574.UT24_C0017G0021"/>
<comment type="similarity">
    <text evidence="6">Belongs to the KAE1 / TsaD family.</text>
</comment>
<keyword evidence="6" id="KW-0408">Iron</keyword>
<comment type="cofactor">
    <cofactor evidence="6">
        <name>Fe(2+)</name>
        <dbReference type="ChEBI" id="CHEBI:29033"/>
    </cofactor>
    <text evidence="6">Binds 1 Fe(2+) ion per subunit.</text>
</comment>
<dbReference type="GO" id="GO:0006508">
    <property type="term" value="P:proteolysis"/>
    <property type="evidence" value="ECO:0007669"/>
    <property type="project" value="UniProtKB-KW"/>
</dbReference>
<keyword evidence="6" id="KW-0963">Cytoplasm</keyword>
<organism evidence="8 9">
    <name type="scientific">Candidatus Woesebacteria bacterium GW2011_GWB1_39_12</name>
    <dbReference type="NCBI Taxonomy" id="1618574"/>
    <lineage>
        <taxon>Bacteria</taxon>
        <taxon>Candidatus Woeseibacteriota</taxon>
    </lineage>
</organism>
<feature type="domain" description="Gcp-like" evidence="7">
    <location>
        <begin position="22"/>
        <end position="339"/>
    </location>
</feature>
<dbReference type="Pfam" id="PF00814">
    <property type="entry name" value="TsaD"/>
    <property type="match status" value="1"/>
</dbReference>